<keyword evidence="9 12" id="KW-1133">Transmembrane helix</keyword>
<dbReference type="GO" id="GO:0006508">
    <property type="term" value="P:proteolysis"/>
    <property type="evidence" value="ECO:0007669"/>
    <property type="project" value="UniProtKB-KW"/>
</dbReference>
<evidence type="ECO:0000259" key="13">
    <source>
        <dbReference type="Pfam" id="PF02163"/>
    </source>
</evidence>
<reference evidence="14 15" key="1">
    <citation type="submission" date="2023-11" db="EMBL/GenBank/DDBJ databases">
        <title>Actinomadura monticuli sp. nov., isolated from volcanic ash.</title>
        <authorList>
            <person name="Lee S.D."/>
            <person name="Yang H."/>
            <person name="Kim I.S."/>
        </authorList>
    </citation>
    <scope>NUCLEOTIDE SEQUENCE [LARGE SCALE GENOMIC DNA]</scope>
    <source>
        <strain evidence="14 15">DLS-62</strain>
    </source>
</reference>
<dbReference type="RefSeq" id="WP_371951967.1">
    <property type="nucleotide sequence ID" value="NZ_JAXCEI010000010.1"/>
</dbReference>
<keyword evidence="8" id="KW-0862">Zinc</keyword>
<dbReference type="Proteomes" id="UP001569963">
    <property type="component" value="Unassembled WGS sequence"/>
</dbReference>
<evidence type="ECO:0000256" key="7">
    <source>
        <dbReference type="ARBA" id="ARBA00022801"/>
    </source>
</evidence>
<evidence type="ECO:0000256" key="10">
    <source>
        <dbReference type="ARBA" id="ARBA00023049"/>
    </source>
</evidence>
<protein>
    <submittedName>
        <fullName evidence="14">Site-2 protease family protein</fullName>
    </submittedName>
</protein>
<gene>
    <name evidence="14" type="ORF">SM611_23015</name>
</gene>
<comment type="subcellular location">
    <subcellularLocation>
        <location evidence="2">Membrane</location>
        <topology evidence="2">Multi-pass membrane protein</topology>
    </subcellularLocation>
</comment>
<evidence type="ECO:0000256" key="12">
    <source>
        <dbReference type="SAM" id="Phobius"/>
    </source>
</evidence>
<evidence type="ECO:0000256" key="3">
    <source>
        <dbReference type="ARBA" id="ARBA00007931"/>
    </source>
</evidence>
<keyword evidence="10" id="KW-0482">Metalloprotease</keyword>
<keyword evidence="11 12" id="KW-0472">Membrane</keyword>
<dbReference type="PANTHER" id="PTHR39188:SF3">
    <property type="entry name" value="STAGE IV SPORULATION PROTEIN FB"/>
    <property type="match status" value="1"/>
</dbReference>
<comment type="caution">
    <text evidence="14">The sequence shown here is derived from an EMBL/GenBank/DDBJ whole genome shotgun (WGS) entry which is preliminary data.</text>
</comment>
<evidence type="ECO:0000256" key="11">
    <source>
        <dbReference type="ARBA" id="ARBA00023136"/>
    </source>
</evidence>
<feature type="domain" description="Peptidase M50" evidence="13">
    <location>
        <begin position="18"/>
        <end position="73"/>
    </location>
</feature>
<keyword evidence="15" id="KW-1185">Reference proteome</keyword>
<name>A0ABV4QHE5_9ACTN</name>
<evidence type="ECO:0000313" key="14">
    <source>
        <dbReference type="EMBL" id="MFA1541810.1"/>
    </source>
</evidence>
<evidence type="ECO:0000256" key="1">
    <source>
        <dbReference type="ARBA" id="ARBA00001947"/>
    </source>
</evidence>
<keyword evidence="6" id="KW-0479">Metal-binding</keyword>
<dbReference type="Pfam" id="PF02163">
    <property type="entry name" value="Peptidase_M50"/>
    <property type="match status" value="1"/>
</dbReference>
<dbReference type="GO" id="GO:0008233">
    <property type="term" value="F:peptidase activity"/>
    <property type="evidence" value="ECO:0007669"/>
    <property type="project" value="UniProtKB-KW"/>
</dbReference>
<evidence type="ECO:0000256" key="2">
    <source>
        <dbReference type="ARBA" id="ARBA00004141"/>
    </source>
</evidence>
<accession>A0ABV4QHE5</accession>
<evidence type="ECO:0000256" key="6">
    <source>
        <dbReference type="ARBA" id="ARBA00022723"/>
    </source>
</evidence>
<evidence type="ECO:0000256" key="5">
    <source>
        <dbReference type="ARBA" id="ARBA00022692"/>
    </source>
</evidence>
<evidence type="ECO:0000313" key="15">
    <source>
        <dbReference type="Proteomes" id="UP001569963"/>
    </source>
</evidence>
<organism evidence="14 15">
    <name type="scientific">Actinomadura monticuli</name>
    <dbReference type="NCBI Taxonomy" id="3097367"/>
    <lineage>
        <taxon>Bacteria</taxon>
        <taxon>Bacillati</taxon>
        <taxon>Actinomycetota</taxon>
        <taxon>Actinomycetes</taxon>
        <taxon>Streptosporangiales</taxon>
        <taxon>Thermomonosporaceae</taxon>
        <taxon>Actinomadura</taxon>
    </lineage>
</organism>
<dbReference type="PANTHER" id="PTHR39188">
    <property type="entry name" value="MEMBRANE-ASSOCIATED ZINC METALLOPROTEASE M50B"/>
    <property type="match status" value="1"/>
</dbReference>
<feature type="transmembrane region" description="Helical" evidence="12">
    <location>
        <begin position="94"/>
        <end position="110"/>
    </location>
</feature>
<comment type="similarity">
    <text evidence="3">Belongs to the peptidase M50B family.</text>
</comment>
<sequence length="119" mass="12613">MFAGAWTAGSALDAPVVVAASLSWLAATNALIALFNLLPGAPLDGGRILRALLWRRRGDRVSATRTAQHAGLALGRAMIGAGLLMSLLVNWFSGLWLALVGWFILTSARAEERSTDLRA</sequence>
<proteinExistence type="inferred from homology"/>
<evidence type="ECO:0000256" key="4">
    <source>
        <dbReference type="ARBA" id="ARBA00022670"/>
    </source>
</evidence>
<evidence type="ECO:0000256" key="9">
    <source>
        <dbReference type="ARBA" id="ARBA00022989"/>
    </source>
</evidence>
<keyword evidence="7" id="KW-0378">Hydrolase</keyword>
<dbReference type="InterPro" id="IPR008915">
    <property type="entry name" value="Peptidase_M50"/>
</dbReference>
<evidence type="ECO:0000256" key="8">
    <source>
        <dbReference type="ARBA" id="ARBA00022833"/>
    </source>
</evidence>
<comment type="cofactor">
    <cofactor evidence="1">
        <name>Zn(2+)</name>
        <dbReference type="ChEBI" id="CHEBI:29105"/>
    </cofactor>
</comment>
<keyword evidence="5 12" id="KW-0812">Transmembrane</keyword>
<dbReference type="EMBL" id="JAXCEI010000010">
    <property type="protein sequence ID" value="MFA1541810.1"/>
    <property type="molecule type" value="Genomic_DNA"/>
</dbReference>
<keyword evidence="4 14" id="KW-0645">Protease</keyword>